<name>A0A494XEX7_9BURK</name>
<organism evidence="2 3">
    <name type="scientific">Pararobbsia silviterrae</name>
    <dbReference type="NCBI Taxonomy" id="1792498"/>
    <lineage>
        <taxon>Bacteria</taxon>
        <taxon>Pseudomonadati</taxon>
        <taxon>Pseudomonadota</taxon>
        <taxon>Betaproteobacteria</taxon>
        <taxon>Burkholderiales</taxon>
        <taxon>Burkholderiaceae</taxon>
        <taxon>Pararobbsia</taxon>
    </lineage>
</organism>
<feature type="region of interest" description="Disordered" evidence="1">
    <location>
        <begin position="78"/>
        <end position="100"/>
    </location>
</feature>
<reference evidence="2 3" key="1">
    <citation type="submission" date="2018-10" db="EMBL/GenBank/DDBJ databases">
        <title>Robbsia sp. DHC34, isolated from soil.</title>
        <authorList>
            <person name="Gao Z.-H."/>
            <person name="Qiu L.-H."/>
        </authorList>
    </citation>
    <scope>NUCLEOTIDE SEQUENCE [LARGE SCALE GENOMIC DNA]</scope>
    <source>
        <strain evidence="2 3">DHC34</strain>
    </source>
</reference>
<dbReference type="EMBL" id="RBZU01000013">
    <property type="protein sequence ID" value="RKP47036.1"/>
    <property type="molecule type" value="Genomic_DNA"/>
</dbReference>
<feature type="compositionally biased region" description="Basic and acidic residues" evidence="1">
    <location>
        <begin position="285"/>
        <end position="294"/>
    </location>
</feature>
<dbReference type="Proteomes" id="UP000270342">
    <property type="component" value="Unassembled WGS sequence"/>
</dbReference>
<accession>A0A494XEX7</accession>
<feature type="region of interest" description="Disordered" evidence="1">
    <location>
        <begin position="1"/>
        <end position="61"/>
    </location>
</feature>
<dbReference type="AlphaFoldDB" id="A0A494XEX7"/>
<feature type="region of interest" description="Disordered" evidence="1">
    <location>
        <begin position="285"/>
        <end position="325"/>
    </location>
</feature>
<evidence type="ECO:0000256" key="1">
    <source>
        <dbReference type="SAM" id="MobiDB-lite"/>
    </source>
</evidence>
<feature type="region of interest" description="Disordered" evidence="1">
    <location>
        <begin position="1141"/>
        <end position="1166"/>
    </location>
</feature>
<feature type="compositionally biased region" description="Basic and acidic residues" evidence="1">
    <location>
        <begin position="1"/>
        <end position="15"/>
    </location>
</feature>
<feature type="region of interest" description="Disordered" evidence="1">
    <location>
        <begin position="133"/>
        <end position="156"/>
    </location>
</feature>
<comment type="caution">
    <text evidence="2">The sequence shown here is derived from an EMBL/GenBank/DDBJ whole genome shotgun (WGS) entry which is preliminary data.</text>
</comment>
<feature type="compositionally biased region" description="Basic and acidic residues" evidence="1">
    <location>
        <begin position="88"/>
        <end position="99"/>
    </location>
</feature>
<evidence type="ECO:0000313" key="2">
    <source>
        <dbReference type="EMBL" id="RKP47036.1"/>
    </source>
</evidence>
<keyword evidence="3" id="KW-1185">Reference proteome</keyword>
<sequence>MLDDTGLRSTDRSQRESLPPPTTTDSYESPPHARDMRAQAAPPRAYVHAAPSLRAGSSRTSDIESDSWAFADWDFDGRDFDDTPPGEPARDQRVPHDKSANVAPRPYFLPQAILSSLLVLLIVGAFEPQGVDDATSHQDNLESDTTASASPRIASMEDTSPTFAPSLIFSTAGGYLVSLILYIRAWLQVRRLDAQILDRADSRSRRGRARRRKLERERDEQRDAMSLYMLSMTGLNSLTETVRTTQTTEVPSRSTEIATFQFEHTPADAARFYTRCEIPPDFFEANHRDARSGRPSDAATHTIPDRSQPDTSPQTTEDSHASVTRHAKTATLSAFERIVEDISRLLASADFLVFAGADATPLTASNATDDAVETPSLTADAVADATPPSATLEHASALAKNDSLPTETSGTTIDVSDDWTDALSIVNATASPSNQTSTPDLDPTFDAKNYGANTVFSVFPGLTFEEIKNVVASLQLGDPRLARFTAACRRAHDENPENIFPPSHDLKYRNRWLLQMEFPSGLAHFIKHKFLYRIPVNHDDIRDSIQFHYTFSQLIPDCLLPPQSPYSRKNHYTKVPLWNHRLGVLHVGAMFAHYESSISDKEYIDIHLDAMSDAEIYELGLTVIRGLASGDLPASAAYLIELPALLHAYAKLDEEGGLLPEKYDSIPADGSHPLIKKHSKQLNDEYVDFICNSILIGPALVKAYEAESNYKTRTALAESLVPALNSQGTCNQFTALQYKESPDRCKAPPQTIAKGKLIPFKPTLVSVPNLNDLYKNLTRNIETHFRSLDEAILRNLFSEFCLKYPDDCAYLVRSEVKTNTPLAKVDKEAFARKVPYLASQYLDAEVLVARIGSEQRTYLLTRTQDAMGYTLFLFEGQIDIGHDSTLRIQYQGEYYRGTLTKPLKSRHQPIERLIKNLANQHATLREQIFYTLGYDATAWEKAGKIITSILNPFDNCVTTIQDTTTSEQKFYAFAACTLDALILIEASADVMITGAQIANKIAQSFRVGFMHLASRTFTVTSVRESFRIVVFNLQKNAPALLNDLKQLGINIVQLADPGISTVLYLSRPIAGKSSNLSRALLIDSISRSFLISRKVENILKPDCQVTIPIRTCCTSENRNIVEESNTSSSSMGSRSARFIRNMGNDSQSNKPPTLSPPNRGRTLTNF</sequence>
<evidence type="ECO:0000313" key="3">
    <source>
        <dbReference type="Proteomes" id="UP000270342"/>
    </source>
</evidence>
<proteinExistence type="predicted"/>
<protein>
    <submittedName>
        <fullName evidence="2">Uncharacterized protein</fullName>
    </submittedName>
</protein>
<gene>
    <name evidence="2" type="ORF">D7S86_23050</name>
</gene>
<feature type="compositionally biased region" description="Polar residues" evidence="1">
    <location>
        <begin position="1143"/>
        <end position="1152"/>
    </location>
</feature>